<dbReference type="InterPro" id="IPR011009">
    <property type="entry name" value="Kinase-like_dom_sf"/>
</dbReference>
<evidence type="ECO:0000259" key="2">
    <source>
        <dbReference type="Pfam" id="PF01636"/>
    </source>
</evidence>
<comment type="similarity">
    <text evidence="1">Belongs to the pseudomonas-type ThrB family.</text>
</comment>
<dbReference type="PANTHER" id="PTHR21064:SF6">
    <property type="entry name" value="AMINOGLYCOSIDE PHOSPHOTRANSFERASE DOMAIN-CONTAINING PROTEIN"/>
    <property type="match status" value="1"/>
</dbReference>
<dbReference type="EMBL" id="JADBEM010000001">
    <property type="protein sequence ID" value="MBE1605645.1"/>
    <property type="molecule type" value="Genomic_DNA"/>
</dbReference>
<dbReference type="PANTHER" id="PTHR21064">
    <property type="entry name" value="AMINOGLYCOSIDE PHOSPHOTRANSFERASE DOMAIN-CONTAINING PROTEIN-RELATED"/>
    <property type="match status" value="1"/>
</dbReference>
<keyword evidence="4" id="KW-1185">Reference proteome</keyword>
<organism evidence="3 4">
    <name type="scientific">Actinopolymorpha pittospori</name>
    <dbReference type="NCBI Taxonomy" id="648752"/>
    <lineage>
        <taxon>Bacteria</taxon>
        <taxon>Bacillati</taxon>
        <taxon>Actinomycetota</taxon>
        <taxon>Actinomycetes</taxon>
        <taxon>Propionibacteriales</taxon>
        <taxon>Actinopolymorphaceae</taxon>
        <taxon>Actinopolymorpha</taxon>
    </lineage>
</organism>
<comment type="caution">
    <text evidence="3">The sequence shown here is derived from an EMBL/GenBank/DDBJ whole genome shotgun (WGS) entry which is preliminary data.</text>
</comment>
<evidence type="ECO:0000256" key="1">
    <source>
        <dbReference type="ARBA" id="ARBA00038240"/>
    </source>
</evidence>
<dbReference type="Proteomes" id="UP000638648">
    <property type="component" value="Unassembled WGS sequence"/>
</dbReference>
<evidence type="ECO:0000313" key="3">
    <source>
        <dbReference type="EMBL" id="MBE1605645.1"/>
    </source>
</evidence>
<keyword evidence="3" id="KW-0808">Transferase</keyword>
<reference evidence="3" key="1">
    <citation type="submission" date="2020-10" db="EMBL/GenBank/DDBJ databases">
        <title>Sequencing the genomes of 1000 actinobacteria strains.</title>
        <authorList>
            <person name="Klenk H.-P."/>
        </authorList>
    </citation>
    <scope>NUCLEOTIDE SEQUENCE</scope>
    <source>
        <strain evidence="3">DSM 45354</strain>
    </source>
</reference>
<evidence type="ECO:0000313" key="4">
    <source>
        <dbReference type="Proteomes" id="UP000638648"/>
    </source>
</evidence>
<feature type="domain" description="Aminoglycoside phosphotransferase" evidence="2">
    <location>
        <begin position="2"/>
        <end position="246"/>
    </location>
</feature>
<dbReference type="EC" id="2.7.1.39" evidence="3"/>
<dbReference type="Pfam" id="PF01636">
    <property type="entry name" value="APH"/>
    <property type="match status" value="1"/>
</dbReference>
<keyword evidence="3" id="KW-0418">Kinase</keyword>
<proteinExistence type="inferred from homology"/>
<dbReference type="InterPro" id="IPR002575">
    <property type="entry name" value="Aminoglycoside_PTrfase"/>
</dbReference>
<dbReference type="AlphaFoldDB" id="A0A927MRN5"/>
<dbReference type="InterPro" id="IPR050249">
    <property type="entry name" value="Pseudomonas-type_ThrB"/>
</dbReference>
<accession>A0A927MRN5</accession>
<dbReference type="Gene3D" id="3.90.1200.10">
    <property type="match status" value="1"/>
</dbReference>
<sequence length="309" mass="34791">MNRSWQATTSAGTFAVKQTLDHSPEQARRQHAVLDALAARGFPAPIPLALPDGDTLLDHACGSFTLTPWMPGVLREGVDLAPAECTAAGHLLGELHHHLAAVLPPEPDTAVSHHREPATDPRAALEAIDHYASLIEARPVPDEFDEQARRMLRTRHEHITAQAHLRPLGSTWLGPYGWMHGDFQQFNLLWEHGRISAVLDWDRLCFGSLLGEVVRAAVFLFMNRERGNVDLDRVSAFIAGYRATRPVTEAQLVDAVHRWWWDYLCGLWPLDWHYDHGDTSCDQFFLAASALLSWWYDHHDAAIESFTRP</sequence>
<protein>
    <submittedName>
        <fullName evidence="3">Homoserine kinase type II</fullName>
        <ecNumber evidence="3">2.7.1.39</ecNumber>
    </submittedName>
</protein>
<dbReference type="SUPFAM" id="SSF56112">
    <property type="entry name" value="Protein kinase-like (PK-like)"/>
    <property type="match status" value="1"/>
</dbReference>
<dbReference type="GO" id="GO:0004413">
    <property type="term" value="F:homoserine kinase activity"/>
    <property type="evidence" value="ECO:0007669"/>
    <property type="project" value="UniProtKB-EC"/>
</dbReference>
<name>A0A927MRN5_9ACTN</name>
<gene>
    <name evidence="3" type="ORF">HEB94_002493</name>
</gene>